<evidence type="ECO:0000259" key="1">
    <source>
        <dbReference type="SMART" id="SM00418"/>
    </source>
</evidence>
<dbReference type="InterPro" id="IPR036388">
    <property type="entry name" value="WH-like_DNA-bd_sf"/>
</dbReference>
<dbReference type="Pfam" id="PF01022">
    <property type="entry name" value="HTH_5"/>
    <property type="match status" value="1"/>
</dbReference>
<dbReference type="SUPFAM" id="SSF46785">
    <property type="entry name" value="Winged helix' DNA-binding domain"/>
    <property type="match status" value="1"/>
</dbReference>
<reference evidence="2 3" key="2">
    <citation type="journal article" date="2024" name="Int. J. Syst. Evol. Microbiol.">
        <title>Promethearchaeum syntrophicum gen. nov., sp. nov., an anaerobic, obligately syntrophic archaeon, the first isolate of the lineage 'Asgard' archaea, and proposal of the new archaeal phylum Promethearchaeota phyl. nov. and kingdom Promethearchaeati regn. nov.</title>
        <authorList>
            <person name="Imachi H."/>
            <person name="Nobu M.K."/>
            <person name="Kato S."/>
            <person name="Takaki Y."/>
            <person name="Miyazaki M."/>
            <person name="Miyata M."/>
            <person name="Ogawara M."/>
            <person name="Saito Y."/>
            <person name="Sakai S."/>
            <person name="Tahara Y.O."/>
            <person name="Takano Y."/>
            <person name="Tasumi E."/>
            <person name="Uematsu K."/>
            <person name="Yoshimura T."/>
            <person name="Itoh T."/>
            <person name="Ohkuma M."/>
            <person name="Takai K."/>
        </authorList>
    </citation>
    <scope>NUCLEOTIDE SEQUENCE [LARGE SCALE GENOMIC DNA]</scope>
    <source>
        <strain evidence="2 3">MK-D1</strain>
    </source>
</reference>
<evidence type="ECO:0000313" key="3">
    <source>
        <dbReference type="Proteomes" id="UP000321408"/>
    </source>
</evidence>
<dbReference type="KEGG" id="psyt:DSAG12_03367"/>
<dbReference type="InterPro" id="IPR001845">
    <property type="entry name" value="HTH_ArsR_DNA-bd_dom"/>
</dbReference>
<dbReference type="Gene3D" id="1.10.10.10">
    <property type="entry name" value="Winged helix-like DNA-binding domain superfamily/Winged helix DNA-binding domain"/>
    <property type="match status" value="1"/>
</dbReference>
<dbReference type="AlphaFoldDB" id="A0A5B9DFG0"/>
<accession>A0A5B9DFG0</accession>
<gene>
    <name evidence="2" type="ORF">DSAG12_03367</name>
</gene>
<sequence>MSEKFPLDLINDILHPKRIELLQKLSEQDESFSELSKSLKISSSEMSRHLNSLTEKKLVEKSPKSKKYNLSSLGSAIISLLQPIRFIFINHNFFQNHGFHGLPPHLLSNLHALDGSELISGTGSVMMRVSDYFELVQKEIKVMTNQPFPWGKPGLNVSYLVPESFLKFKDEYQDAIKVNLETKIRIISDLSFCILLSDIPGGFLFFPNLDGVPDFNEGFYISPQNQTAFQFLHDLWGYFWELGVSPKD</sequence>
<evidence type="ECO:0000313" key="2">
    <source>
        <dbReference type="EMBL" id="QEE17530.1"/>
    </source>
</evidence>
<dbReference type="RefSeq" id="WP_147664421.1">
    <property type="nucleotide sequence ID" value="NZ_CP042905.2"/>
</dbReference>
<dbReference type="InterPro" id="IPR036390">
    <property type="entry name" value="WH_DNA-bd_sf"/>
</dbReference>
<keyword evidence="3" id="KW-1185">Reference proteome</keyword>
<dbReference type="SMART" id="SM00418">
    <property type="entry name" value="HTH_ARSR"/>
    <property type="match status" value="1"/>
</dbReference>
<protein>
    <submittedName>
        <fullName evidence="2">ArsR family transcriptional regulator</fullName>
    </submittedName>
</protein>
<feature type="domain" description="HTH arsR-type" evidence="1">
    <location>
        <begin position="12"/>
        <end position="82"/>
    </location>
</feature>
<dbReference type="GeneID" id="41331334"/>
<organism evidence="2 3">
    <name type="scientific">Promethearchaeum syntrophicum</name>
    <dbReference type="NCBI Taxonomy" id="2594042"/>
    <lineage>
        <taxon>Archaea</taxon>
        <taxon>Promethearchaeati</taxon>
        <taxon>Promethearchaeota</taxon>
        <taxon>Promethearchaeia</taxon>
        <taxon>Promethearchaeales</taxon>
        <taxon>Promethearchaeaceae</taxon>
        <taxon>Promethearchaeum</taxon>
    </lineage>
</organism>
<dbReference type="GO" id="GO:0003700">
    <property type="term" value="F:DNA-binding transcription factor activity"/>
    <property type="evidence" value="ECO:0007669"/>
    <property type="project" value="InterPro"/>
</dbReference>
<dbReference type="Proteomes" id="UP000321408">
    <property type="component" value="Chromosome"/>
</dbReference>
<reference evidence="2 3" key="1">
    <citation type="journal article" date="2020" name="Nature">
        <title>Isolation of an archaeon at the prokaryote-eukaryote interface.</title>
        <authorList>
            <person name="Imachi H."/>
            <person name="Nobu M.K."/>
            <person name="Nakahara N."/>
            <person name="Morono Y."/>
            <person name="Ogawara M."/>
            <person name="Takaki Y."/>
            <person name="Takano Y."/>
            <person name="Uematsu K."/>
            <person name="Ikuta T."/>
            <person name="Ito M."/>
            <person name="Matsui Y."/>
            <person name="Miyazaki M."/>
            <person name="Murata K."/>
            <person name="Saito Y."/>
            <person name="Sakai S."/>
            <person name="Song C."/>
            <person name="Tasumi E."/>
            <person name="Yamanaka Y."/>
            <person name="Yamaguchi T."/>
            <person name="Kamagata Y."/>
            <person name="Tamaki H."/>
            <person name="Takai K."/>
        </authorList>
    </citation>
    <scope>NUCLEOTIDE SEQUENCE [LARGE SCALE GENOMIC DNA]</scope>
    <source>
        <strain evidence="2 3">MK-D1</strain>
    </source>
</reference>
<dbReference type="EMBL" id="CP042905">
    <property type="protein sequence ID" value="QEE17530.1"/>
    <property type="molecule type" value="Genomic_DNA"/>
</dbReference>
<proteinExistence type="predicted"/>
<name>A0A5B9DFG0_9ARCH</name>